<evidence type="ECO:0008006" key="2">
    <source>
        <dbReference type="Google" id="ProtNLM"/>
    </source>
</evidence>
<dbReference type="InterPro" id="IPR007838">
    <property type="entry name" value="Cell_div_ZapA-like"/>
</dbReference>
<dbReference type="InterPro" id="IPR036192">
    <property type="entry name" value="Cell_div_ZapA-like_sf"/>
</dbReference>
<dbReference type="AlphaFoldDB" id="A0A644W4K8"/>
<dbReference type="EMBL" id="VSSQ01000552">
    <property type="protein sequence ID" value="MPL97373.1"/>
    <property type="molecule type" value="Genomic_DNA"/>
</dbReference>
<gene>
    <name evidence="1" type="ORF">SDC9_43563</name>
</gene>
<dbReference type="Pfam" id="PF05164">
    <property type="entry name" value="ZapA"/>
    <property type="match status" value="1"/>
</dbReference>
<dbReference type="SUPFAM" id="SSF102829">
    <property type="entry name" value="Cell division protein ZapA-like"/>
    <property type="match status" value="1"/>
</dbReference>
<accession>A0A644W4K8</accession>
<comment type="caution">
    <text evidence="1">The sequence shown here is derived from an EMBL/GenBank/DDBJ whole genome shotgun (WGS) entry which is preliminary data.</text>
</comment>
<proteinExistence type="predicted"/>
<sequence length="81" mass="9460">MALRIPRGDEEVYRKAEKLVSSLIEEFHLRYKQRAYEDILKLVAYQLAVKVSKNDLTEDTAPLADRIKQLEKELDAVLNQE</sequence>
<evidence type="ECO:0000313" key="1">
    <source>
        <dbReference type="EMBL" id="MPL97373.1"/>
    </source>
</evidence>
<organism evidence="1">
    <name type="scientific">bioreactor metagenome</name>
    <dbReference type="NCBI Taxonomy" id="1076179"/>
    <lineage>
        <taxon>unclassified sequences</taxon>
        <taxon>metagenomes</taxon>
        <taxon>ecological metagenomes</taxon>
    </lineage>
</organism>
<name>A0A644W4K8_9ZZZZ</name>
<protein>
    <recommendedName>
        <fullName evidence="2">Cell division protein ZapA</fullName>
    </recommendedName>
</protein>
<reference evidence="1" key="1">
    <citation type="submission" date="2019-08" db="EMBL/GenBank/DDBJ databases">
        <authorList>
            <person name="Kucharzyk K."/>
            <person name="Murdoch R.W."/>
            <person name="Higgins S."/>
            <person name="Loffler F."/>
        </authorList>
    </citation>
    <scope>NUCLEOTIDE SEQUENCE</scope>
</reference>